<dbReference type="InterPro" id="IPR039421">
    <property type="entry name" value="Type_1_exporter"/>
</dbReference>
<keyword evidence="2" id="KW-1185">Reference proteome</keyword>
<dbReference type="PANTHER" id="PTHR24222">
    <property type="entry name" value="ABC TRANSPORTER B FAMILY"/>
    <property type="match status" value="1"/>
</dbReference>
<organism evidence="1 2">
    <name type="scientific">Ranitomeya imitator</name>
    <name type="common">mimic poison frog</name>
    <dbReference type="NCBI Taxonomy" id="111125"/>
    <lineage>
        <taxon>Eukaryota</taxon>
        <taxon>Metazoa</taxon>
        <taxon>Chordata</taxon>
        <taxon>Craniata</taxon>
        <taxon>Vertebrata</taxon>
        <taxon>Euteleostomi</taxon>
        <taxon>Amphibia</taxon>
        <taxon>Batrachia</taxon>
        <taxon>Anura</taxon>
        <taxon>Neobatrachia</taxon>
        <taxon>Hyloidea</taxon>
        <taxon>Dendrobatidae</taxon>
        <taxon>Dendrobatinae</taxon>
        <taxon>Ranitomeya</taxon>
    </lineage>
</organism>
<name>A0ABN9KW40_9NEOB</name>
<evidence type="ECO:0000313" key="1">
    <source>
        <dbReference type="EMBL" id="CAJ0926134.1"/>
    </source>
</evidence>
<proteinExistence type="predicted"/>
<accession>A0ABN9KW40</accession>
<dbReference type="SUPFAM" id="SSF52540">
    <property type="entry name" value="P-loop containing nucleoside triphosphate hydrolases"/>
    <property type="match status" value="1"/>
</dbReference>
<reference evidence="1" key="1">
    <citation type="submission" date="2023-07" db="EMBL/GenBank/DDBJ databases">
        <authorList>
            <person name="Stuckert A."/>
        </authorList>
    </citation>
    <scope>NUCLEOTIDE SEQUENCE</scope>
</reference>
<dbReference type="InterPro" id="IPR027417">
    <property type="entry name" value="P-loop_NTPase"/>
</dbReference>
<comment type="caution">
    <text evidence="1">The sequence shown here is derived from an EMBL/GenBank/DDBJ whole genome shotgun (WGS) entry which is preliminary data.</text>
</comment>
<evidence type="ECO:0000313" key="2">
    <source>
        <dbReference type="Proteomes" id="UP001176940"/>
    </source>
</evidence>
<protein>
    <submittedName>
        <fullName evidence="1">Uncharacterized protein</fullName>
    </submittedName>
</protein>
<dbReference type="PANTHER" id="PTHR24222:SF79">
    <property type="entry name" value="ATP BINDING CASSETTE SUBFAMILY B"/>
    <property type="match status" value="1"/>
</dbReference>
<dbReference type="EMBL" id="CAUEEQ010003847">
    <property type="protein sequence ID" value="CAJ0926134.1"/>
    <property type="molecule type" value="Genomic_DNA"/>
</dbReference>
<sequence>MHIRQTFSLEPALCYYLSRNFGVPSTLLFVYNKVVEEALDKAGEGRTRIAIAHHLSTIQNAEEIAVIQNGNVVEQGSRQ</sequence>
<dbReference type="Proteomes" id="UP001176940">
    <property type="component" value="Unassembled WGS sequence"/>
</dbReference>
<gene>
    <name evidence="1" type="ORF">RIMI_LOCUS2695295</name>
</gene>
<dbReference type="Gene3D" id="3.40.50.300">
    <property type="entry name" value="P-loop containing nucleotide triphosphate hydrolases"/>
    <property type="match status" value="1"/>
</dbReference>